<dbReference type="InterPro" id="IPR003587">
    <property type="entry name" value="Hint_dom_N"/>
</dbReference>
<dbReference type="NCBIfam" id="NF047619">
    <property type="entry name" value="NADase_discoid"/>
    <property type="match status" value="1"/>
</dbReference>
<dbReference type="NCBIfam" id="TIGR01445">
    <property type="entry name" value="intein_Nterm"/>
    <property type="match status" value="1"/>
</dbReference>
<dbReference type="RefSeq" id="WP_346824382.1">
    <property type="nucleotide sequence ID" value="NZ_JBDKWZ010000024.1"/>
</dbReference>
<comment type="caution">
    <text evidence="2">The sequence shown here is derived from an EMBL/GenBank/DDBJ whole genome shotgun (WGS) entry which is preliminary data.</text>
</comment>
<dbReference type="PROSITE" id="PS50817">
    <property type="entry name" value="INTEIN_N_TER"/>
    <property type="match status" value="1"/>
</dbReference>
<dbReference type="Proteomes" id="UP001403385">
    <property type="component" value="Unassembled WGS sequence"/>
</dbReference>
<dbReference type="InterPro" id="IPR036844">
    <property type="entry name" value="Hint_dom_sf"/>
</dbReference>
<sequence>MKSFFTIILCLSGLLVRAQDVMNLFPEIQMLDLSSEGEKAFQEHEKRCAIIWEKLSNGLDIDQLSEAEQNTLKNCDETVGSYWEIIGSGCSWYCAGGPKEVTASSHLDSQGKVDYQATNAHDLDYKTAWVEGDEGFGTGEYLKYIFAANSPRINKIIVANGYVKNETAWRNNSRVKKLKLYLDDQPYAILNLRDQRAGQHFSISPLGNKPSTTDDLSNAPDWTLKFEILEVYPGEKYKDVAISEIYFDGLDVHCLAKGTLITLADSSLQKIESLKPGDRVLSYNTDTRKFEPSVILELARPYHHHLVNLQFSNGDSLLCTEDHPLLAPDGTWYSANPDKTQSDYQFEHVEQLQVGSIINSTTGVLKILSIQKLHENQQTYTLVKLSKNNAFIANGIIVGAETLRETIEY</sequence>
<proteinExistence type="predicted"/>
<protein>
    <submittedName>
        <fullName evidence="2">Hint domain-containing protein</fullName>
    </submittedName>
</protein>
<dbReference type="Pfam" id="PF25302">
    <property type="entry name" value="NADase_transloc"/>
    <property type="match status" value="1"/>
</dbReference>
<keyword evidence="3" id="KW-1185">Reference proteome</keyword>
<name>A0AAW9SDZ4_9BACT</name>
<dbReference type="GO" id="GO:0016539">
    <property type="term" value="P:intein-mediated protein splicing"/>
    <property type="evidence" value="ECO:0007669"/>
    <property type="project" value="InterPro"/>
</dbReference>
<evidence type="ECO:0000313" key="2">
    <source>
        <dbReference type="EMBL" id="MEN7551602.1"/>
    </source>
</evidence>
<dbReference type="SMART" id="SM00306">
    <property type="entry name" value="HintN"/>
    <property type="match status" value="1"/>
</dbReference>
<dbReference type="AlphaFoldDB" id="A0AAW9SDZ4"/>
<reference evidence="2 3" key="1">
    <citation type="submission" date="2024-04" db="EMBL/GenBank/DDBJ databases">
        <title>Novel genus in family Flammeovirgaceae.</title>
        <authorList>
            <person name="Nguyen T.H."/>
            <person name="Vuong T.Q."/>
            <person name="Le H."/>
            <person name="Kim S.-G."/>
        </authorList>
    </citation>
    <scope>NUCLEOTIDE SEQUENCE [LARGE SCALE GENOMIC DNA]</scope>
    <source>
        <strain evidence="2 3">JCM 23209</strain>
    </source>
</reference>
<feature type="domain" description="Hint" evidence="1">
    <location>
        <begin position="252"/>
        <end position="362"/>
    </location>
</feature>
<gene>
    <name evidence="2" type="ORF">AAG747_27050</name>
</gene>
<evidence type="ECO:0000259" key="1">
    <source>
        <dbReference type="SMART" id="SM00306"/>
    </source>
</evidence>
<dbReference type="EMBL" id="JBDKWZ010000024">
    <property type="protein sequence ID" value="MEN7551602.1"/>
    <property type="molecule type" value="Genomic_DNA"/>
</dbReference>
<dbReference type="InterPro" id="IPR006141">
    <property type="entry name" value="Intein_N"/>
</dbReference>
<organism evidence="2 3">
    <name type="scientific">Rapidithrix thailandica</name>
    <dbReference type="NCBI Taxonomy" id="413964"/>
    <lineage>
        <taxon>Bacteria</taxon>
        <taxon>Pseudomonadati</taxon>
        <taxon>Bacteroidota</taxon>
        <taxon>Cytophagia</taxon>
        <taxon>Cytophagales</taxon>
        <taxon>Flammeovirgaceae</taxon>
        <taxon>Rapidithrix</taxon>
    </lineage>
</organism>
<accession>A0AAW9SDZ4</accession>
<dbReference type="SUPFAM" id="SSF51294">
    <property type="entry name" value="Hedgehog/intein (Hint) domain"/>
    <property type="match status" value="1"/>
</dbReference>
<dbReference type="InterPro" id="IPR057561">
    <property type="entry name" value="NADase_transloc"/>
</dbReference>
<evidence type="ECO:0000313" key="3">
    <source>
        <dbReference type="Proteomes" id="UP001403385"/>
    </source>
</evidence>
<dbReference type="Gene3D" id="2.170.16.10">
    <property type="entry name" value="Hedgehog/Intein (Hint) domain"/>
    <property type="match status" value="1"/>
</dbReference>
<dbReference type="CDD" id="cd00081">
    <property type="entry name" value="Hint"/>
    <property type="match status" value="1"/>
</dbReference>